<dbReference type="PANTHER" id="PTHR31084:SF0">
    <property type="entry name" value="ALPHA-L-FUCOSIDASE 2"/>
    <property type="match status" value="1"/>
</dbReference>
<dbReference type="InterPro" id="IPR054363">
    <property type="entry name" value="GH95_cat"/>
</dbReference>
<dbReference type="GO" id="GO:0004560">
    <property type="term" value="F:alpha-L-fucosidase activity"/>
    <property type="evidence" value="ECO:0007669"/>
    <property type="project" value="TreeGrafter"/>
</dbReference>
<dbReference type="Proteomes" id="UP000295807">
    <property type="component" value="Unassembled WGS sequence"/>
</dbReference>
<feature type="domain" description="Alpha fucosidase A-like C-terminal" evidence="2">
    <location>
        <begin position="682"/>
        <end position="772"/>
    </location>
</feature>
<gene>
    <name evidence="4" type="ORF">EDD80_1128</name>
</gene>
<dbReference type="Pfam" id="PF22124">
    <property type="entry name" value="Glyco_hydro_95_cat"/>
    <property type="match status" value="1"/>
</dbReference>
<dbReference type="InterPro" id="IPR049053">
    <property type="entry name" value="AFCA-like_C"/>
</dbReference>
<dbReference type="Gene3D" id="1.50.10.10">
    <property type="match status" value="1"/>
</dbReference>
<comment type="caution">
    <text evidence="4">The sequence shown here is derived from an EMBL/GenBank/DDBJ whole genome shotgun (WGS) entry which is preliminary data.</text>
</comment>
<dbReference type="InterPro" id="IPR027414">
    <property type="entry name" value="GH95_N_dom"/>
</dbReference>
<evidence type="ECO:0000313" key="4">
    <source>
        <dbReference type="EMBL" id="TCS85436.1"/>
    </source>
</evidence>
<evidence type="ECO:0000259" key="1">
    <source>
        <dbReference type="Pfam" id="PF14498"/>
    </source>
</evidence>
<dbReference type="AlphaFoldDB" id="A0A4R3KNP5"/>
<keyword evidence="4" id="KW-0378">Hydrolase</keyword>
<proteinExistence type="predicted"/>
<keyword evidence="5" id="KW-1185">Reference proteome</keyword>
<dbReference type="InterPro" id="IPR012341">
    <property type="entry name" value="6hp_glycosidase-like_sf"/>
</dbReference>
<dbReference type="PANTHER" id="PTHR31084">
    <property type="entry name" value="ALPHA-L-FUCOSIDASE 2"/>
    <property type="match status" value="1"/>
</dbReference>
<dbReference type="OrthoDB" id="9802600at2"/>
<dbReference type="InterPro" id="IPR008928">
    <property type="entry name" value="6-hairpin_glycosidase_sf"/>
</dbReference>
<dbReference type="Pfam" id="PF21307">
    <property type="entry name" value="Glyco_hydro_95_C"/>
    <property type="match status" value="1"/>
</dbReference>
<evidence type="ECO:0000259" key="2">
    <source>
        <dbReference type="Pfam" id="PF21307"/>
    </source>
</evidence>
<dbReference type="GO" id="GO:0005975">
    <property type="term" value="P:carbohydrate metabolic process"/>
    <property type="evidence" value="ECO:0007669"/>
    <property type="project" value="InterPro"/>
</dbReference>
<accession>A0A4R3KNP5</accession>
<sequence>MIMKQIKKFLILAILQALVFPALPGAHGFVVKTRFPADSLQLSTEHNLAFDSLAGRWDEAMPLGNGILGALVWKKDGRLRLSLDRADLWDERKALDLSKFNFKWVEEQVLKADYAPVQKLGDAPYDNIPYPTKLPAAALEFDISAFGKVVSNVLDIRTALNTVKFESGIVFNCYIHAIQPRGYFSLENLPAGGTIAGSTSGIPLLIVHNYNSGKSPRENDNSHAGQGLEKLGYDKGTVTRSENSIRYRQPIYDGRYYEILIKWKEISAGKITGAWTISNNQPASLPAFDTTASEPAGWDTHRRWWKNFWAKSSVILPDKLIETQYYLEMYKLGSVAREGAPAITLQAVWTADNGSLPPWKGDFHNDLNTQLSYWPAYTGNRLAAAATFTDWLWKIKPKSHRYTRQYFGVEGLNVPGVATLSGDPMGGWIQYSLSPTVSAWCAQHFYWQWKYSMDEQFLLNKAYPYIHAAATYLENITRYENGVRKLPLSSSPEYNNNSIDAWFLEWSNFDLSLAKFLFTAAGEVSLAAGKPEEVRHWRKMLQQLPAYEVNETGFTVAPGQNLNESHRHMSQYMAIYPLALLDVNEPEDRTIIENSLQRIEEIGTSAWCGYSFAWMASLYARAYKADSAVKQLQIFASNFCSPNSFHLNGDQKGGQYSGFTYRPFTLEGNFAFAQGVHELLLQSRNGYIEVFPAVPDSWQDVSFNTLRTEGAFLVSAIRERGKAVKVTLEAEKGGTVRLKLPFTAFGFAGKSKKYEVKDGIIQFVLEAGEEVNILNKNAG</sequence>
<name>A0A4R3KNP5_9SPHI</name>
<protein>
    <submittedName>
        <fullName evidence="4">Glycosyl hydrolase family 65</fullName>
    </submittedName>
</protein>
<feature type="domain" description="Glycosyl hydrolase family 95 catalytic" evidence="3">
    <location>
        <begin position="319"/>
        <end position="680"/>
    </location>
</feature>
<evidence type="ECO:0000259" key="3">
    <source>
        <dbReference type="Pfam" id="PF22124"/>
    </source>
</evidence>
<organism evidence="4 5">
    <name type="scientific">Anseongella ginsenosidimutans</name>
    <dbReference type="NCBI Taxonomy" id="496056"/>
    <lineage>
        <taxon>Bacteria</taxon>
        <taxon>Pseudomonadati</taxon>
        <taxon>Bacteroidota</taxon>
        <taxon>Sphingobacteriia</taxon>
        <taxon>Sphingobacteriales</taxon>
        <taxon>Sphingobacteriaceae</taxon>
        <taxon>Anseongella</taxon>
    </lineage>
</organism>
<dbReference type="Pfam" id="PF14498">
    <property type="entry name" value="Glyco_hyd_65N_2"/>
    <property type="match status" value="1"/>
</dbReference>
<evidence type="ECO:0000313" key="5">
    <source>
        <dbReference type="Proteomes" id="UP000295807"/>
    </source>
</evidence>
<dbReference type="SUPFAM" id="SSF48208">
    <property type="entry name" value="Six-hairpin glycosidases"/>
    <property type="match status" value="1"/>
</dbReference>
<feature type="domain" description="Glycosyl hydrolase family 95 N-terminal" evidence="1">
    <location>
        <begin position="48"/>
        <end position="167"/>
    </location>
</feature>
<dbReference type="Gene3D" id="2.70.98.50">
    <property type="entry name" value="putative glycoside hydrolase family protein from bacillus halodurans"/>
    <property type="match status" value="1"/>
</dbReference>
<dbReference type="EMBL" id="SMAD01000012">
    <property type="protein sequence ID" value="TCS85436.1"/>
    <property type="molecule type" value="Genomic_DNA"/>
</dbReference>
<reference evidence="4 5" key="1">
    <citation type="submission" date="2019-03" db="EMBL/GenBank/DDBJ databases">
        <title>Genomic Encyclopedia of Type Strains, Phase IV (KMG-IV): sequencing the most valuable type-strain genomes for metagenomic binning, comparative biology and taxonomic classification.</title>
        <authorList>
            <person name="Goeker M."/>
        </authorList>
    </citation>
    <scope>NUCLEOTIDE SEQUENCE [LARGE SCALE GENOMIC DNA]</scope>
    <source>
        <strain evidence="4 5">DSM 21100</strain>
    </source>
</reference>